<sequence length="97" mass="10977">MTAKKGYWIALIDVRDQEIYKKYIEANAKAFAKYGARFVVRAGRYENPETPTGNRHVVVEFDSYDTAVACYQSPEYQEASKYRLAGSTGHFVIVEGA</sequence>
<dbReference type="EMBL" id="QMBP01000003">
    <property type="protein sequence ID" value="RAZ91686.1"/>
    <property type="molecule type" value="Genomic_DNA"/>
</dbReference>
<dbReference type="Gene3D" id="3.30.70.100">
    <property type="match status" value="1"/>
</dbReference>
<organism evidence="2 3">
    <name type="scientific">Mesorhizobium hawassense</name>
    <dbReference type="NCBI Taxonomy" id="1209954"/>
    <lineage>
        <taxon>Bacteria</taxon>
        <taxon>Pseudomonadati</taxon>
        <taxon>Pseudomonadota</taxon>
        <taxon>Alphaproteobacteria</taxon>
        <taxon>Hyphomicrobiales</taxon>
        <taxon>Phyllobacteriaceae</taxon>
        <taxon>Mesorhizobium</taxon>
    </lineage>
</organism>
<evidence type="ECO:0000259" key="1">
    <source>
        <dbReference type="Pfam" id="PF07045"/>
    </source>
</evidence>
<protein>
    <submittedName>
        <fullName evidence="2">DUF1330 domain-containing protein</fullName>
    </submittedName>
</protein>
<dbReference type="PANTHER" id="PTHR41521">
    <property type="match status" value="1"/>
</dbReference>
<comment type="caution">
    <text evidence="2">The sequence shown here is derived from an EMBL/GenBank/DDBJ whole genome shotgun (WGS) entry which is preliminary data.</text>
</comment>
<dbReference type="Pfam" id="PF07045">
    <property type="entry name" value="DUF1330"/>
    <property type="match status" value="1"/>
</dbReference>
<evidence type="ECO:0000313" key="3">
    <source>
        <dbReference type="Proteomes" id="UP000251558"/>
    </source>
</evidence>
<dbReference type="AlphaFoldDB" id="A0A330HSL4"/>
<gene>
    <name evidence="2" type="ORF">DPM33_09990</name>
</gene>
<reference evidence="2 3" key="1">
    <citation type="submission" date="2018-07" db="EMBL/GenBank/DDBJ databases">
        <title>Diversity of Mesorhizobium strains in Brazil.</title>
        <authorList>
            <person name="Helene L.C.F."/>
            <person name="Dall'Agnol R."/>
            <person name="Delamuta J.R.M."/>
            <person name="Hungria M."/>
        </authorList>
    </citation>
    <scope>NUCLEOTIDE SEQUENCE [LARGE SCALE GENOMIC DNA]</scope>
    <source>
        <strain evidence="2 3">AC99b</strain>
    </source>
</reference>
<dbReference type="SUPFAM" id="SSF54909">
    <property type="entry name" value="Dimeric alpha+beta barrel"/>
    <property type="match status" value="1"/>
</dbReference>
<proteinExistence type="predicted"/>
<dbReference type="RefSeq" id="WP_112097216.1">
    <property type="nucleotide sequence ID" value="NZ_QMBP01000003.1"/>
</dbReference>
<name>A0A330HSL4_9HYPH</name>
<dbReference type="OrthoDB" id="9806380at2"/>
<dbReference type="InterPro" id="IPR011008">
    <property type="entry name" value="Dimeric_a/b-barrel"/>
</dbReference>
<feature type="domain" description="DUF1330" evidence="1">
    <location>
        <begin position="5"/>
        <end position="96"/>
    </location>
</feature>
<evidence type="ECO:0000313" key="2">
    <source>
        <dbReference type="EMBL" id="RAZ91686.1"/>
    </source>
</evidence>
<accession>A0A330HSL4</accession>
<dbReference type="InterPro" id="IPR010753">
    <property type="entry name" value="DUF1330"/>
</dbReference>
<keyword evidence="3" id="KW-1185">Reference proteome</keyword>
<dbReference type="Proteomes" id="UP000251558">
    <property type="component" value="Unassembled WGS sequence"/>
</dbReference>
<dbReference type="PANTHER" id="PTHR41521:SF4">
    <property type="entry name" value="BLR0684 PROTEIN"/>
    <property type="match status" value="1"/>
</dbReference>